<evidence type="ECO:0000313" key="2">
    <source>
        <dbReference type="EMBL" id="SFV51747.1"/>
    </source>
</evidence>
<proteinExistence type="predicted"/>
<protein>
    <submittedName>
        <fullName evidence="2">Predicted L-lactate dehydrogenase, Fe-S oxidoreductase subunit YkgE</fullName>
    </submittedName>
</protein>
<accession>A0A1W1BE25</accession>
<dbReference type="Pfam" id="PF02754">
    <property type="entry name" value="CCG"/>
    <property type="match status" value="2"/>
</dbReference>
<evidence type="ECO:0000259" key="1">
    <source>
        <dbReference type="Pfam" id="PF02754"/>
    </source>
</evidence>
<dbReference type="PANTHER" id="PTHR30296:SF0">
    <property type="entry name" value="LACTATE UTILIZATION PROTEIN A"/>
    <property type="match status" value="1"/>
</dbReference>
<dbReference type="EMBL" id="FPHB01000018">
    <property type="protein sequence ID" value="SFV51747.1"/>
    <property type="molecule type" value="Genomic_DNA"/>
</dbReference>
<sequence length="246" mass="27472">MQKIALFVPCFVDAIYPRVAVATLKILKDLGFDVIYPQDQTCCGQPLYNSGFKKEAQELAKKFYDDFNGYDYIVAPSGSCISMVKHHYKELLPPKKFEDIRSKAFEICEFLHDIVQVKSLSSNFKGSIALHQSCHGLRELELASANELNIPYFNKVLHLLNLVEGVEIKDLKNAQECCGFGGTFSLNESDLSIAMGKDKLANFRASKADYLVGYDNSCLMHLASIDPTVKILHVVEILAGVSDETF</sequence>
<name>A0A1W1BE25_9ZZZZ</name>
<feature type="domain" description="Cysteine-rich" evidence="1">
    <location>
        <begin position="128"/>
        <end position="222"/>
    </location>
</feature>
<reference evidence="2" key="1">
    <citation type="submission" date="2016-10" db="EMBL/GenBank/DDBJ databases">
        <authorList>
            <person name="de Groot N.N."/>
        </authorList>
    </citation>
    <scope>NUCLEOTIDE SEQUENCE</scope>
</reference>
<dbReference type="PANTHER" id="PTHR30296">
    <property type="entry name" value="UNCHARACTERIZED PROTEIN YKGE"/>
    <property type="match status" value="1"/>
</dbReference>
<dbReference type="GO" id="GO:0016491">
    <property type="term" value="F:oxidoreductase activity"/>
    <property type="evidence" value="ECO:0007669"/>
    <property type="project" value="UniProtKB-ARBA"/>
</dbReference>
<feature type="domain" description="Cysteine-rich" evidence="1">
    <location>
        <begin position="4"/>
        <end position="84"/>
    </location>
</feature>
<dbReference type="AlphaFoldDB" id="A0A1W1BE25"/>
<organism evidence="2">
    <name type="scientific">hydrothermal vent metagenome</name>
    <dbReference type="NCBI Taxonomy" id="652676"/>
    <lineage>
        <taxon>unclassified sequences</taxon>
        <taxon>metagenomes</taxon>
        <taxon>ecological metagenomes</taxon>
    </lineage>
</organism>
<gene>
    <name evidence="2" type="ORF">MNB_SM-7-574</name>
</gene>
<dbReference type="InterPro" id="IPR004017">
    <property type="entry name" value="Cys_rich_dom"/>
</dbReference>
<dbReference type="GO" id="GO:0005829">
    <property type="term" value="C:cytosol"/>
    <property type="evidence" value="ECO:0007669"/>
    <property type="project" value="TreeGrafter"/>
</dbReference>